<proteinExistence type="predicted"/>
<keyword evidence="1" id="KW-0472">Membrane</keyword>
<dbReference type="VEuPathDB" id="FungiDB:FUN_014679"/>
<evidence type="ECO:0000313" key="3">
    <source>
        <dbReference type="Proteomes" id="UP000234323"/>
    </source>
</evidence>
<sequence>MGDSVGTQSEEDFLKFISAEGESFLSYTTFQLGQFVENALYASSRSWDFFATCAYTRFGDMGDSELECPSADDEFGSTVLSTPKTTPKPVPVTPPILPDVKMTSVDQSVTPKTSRKKDKQRRVLPMINKSYTNHLRQFLRGGGILVIMVVWCYILKIDDHLGDKGRARNYVI</sequence>
<dbReference type="VEuPathDB" id="FungiDB:RhiirFUN_015834"/>
<protein>
    <submittedName>
        <fullName evidence="2">Uncharacterized protein</fullName>
    </submittedName>
</protein>
<keyword evidence="1" id="KW-0812">Transmembrane</keyword>
<accession>A0A2I1HFT2</accession>
<feature type="transmembrane region" description="Helical" evidence="1">
    <location>
        <begin position="138"/>
        <end position="156"/>
    </location>
</feature>
<organism evidence="2 3">
    <name type="scientific">Rhizophagus irregularis</name>
    <dbReference type="NCBI Taxonomy" id="588596"/>
    <lineage>
        <taxon>Eukaryota</taxon>
        <taxon>Fungi</taxon>
        <taxon>Fungi incertae sedis</taxon>
        <taxon>Mucoromycota</taxon>
        <taxon>Glomeromycotina</taxon>
        <taxon>Glomeromycetes</taxon>
        <taxon>Glomerales</taxon>
        <taxon>Glomeraceae</taxon>
        <taxon>Rhizophagus</taxon>
    </lineage>
</organism>
<keyword evidence="3" id="KW-1185">Reference proteome</keyword>
<comment type="caution">
    <text evidence="2">The sequence shown here is derived from an EMBL/GenBank/DDBJ whole genome shotgun (WGS) entry which is preliminary data.</text>
</comment>
<dbReference type="Proteomes" id="UP000234323">
    <property type="component" value="Unassembled WGS sequence"/>
</dbReference>
<keyword evidence="1" id="KW-1133">Transmembrane helix</keyword>
<dbReference type="EMBL" id="LLXI01002667">
    <property type="protein sequence ID" value="PKY57725.1"/>
    <property type="molecule type" value="Genomic_DNA"/>
</dbReference>
<gene>
    <name evidence="2" type="ORF">RhiirA4_429197</name>
</gene>
<evidence type="ECO:0000313" key="2">
    <source>
        <dbReference type="EMBL" id="PKY57725.1"/>
    </source>
</evidence>
<evidence type="ECO:0000256" key="1">
    <source>
        <dbReference type="SAM" id="Phobius"/>
    </source>
</evidence>
<name>A0A2I1HFT2_9GLOM</name>
<dbReference type="AlphaFoldDB" id="A0A2I1HFT2"/>
<reference evidence="2 3" key="1">
    <citation type="submission" date="2015-10" db="EMBL/GenBank/DDBJ databases">
        <title>Genome analyses suggest a sexual origin of heterokaryosis in a supposedly ancient asexual fungus.</title>
        <authorList>
            <person name="Ropars J."/>
            <person name="Sedzielewska K."/>
            <person name="Noel J."/>
            <person name="Charron P."/>
            <person name="Farinelli L."/>
            <person name="Marton T."/>
            <person name="Kruger M."/>
            <person name="Pelin A."/>
            <person name="Brachmann A."/>
            <person name="Corradi N."/>
        </authorList>
    </citation>
    <scope>NUCLEOTIDE SEQUENCE [LARGE SCALE GENOMIC DNA]</scope>
    <source>
        <strain evidence="2 3">A4</strain>
    </source>
</reference>